<evidence type="ECO:0000313" key="10">
    <source>
        <dbReference type="Proteomes" id="UP001597393"/>
    </source>
</evidence>
<sequence>MKNLWLFLIRYNAFFWFLLFFTVAILLAIRNNSFQRSSFISSSNAVVGSFYGRLNSWKSYLDLDQTNEDLARENALLRQKLQQFILKDTVDSIPLADSIDESRYEFIVAEVVNNSIHQKSNYLTLNRGTNAGIEKGMGVITSNGVVGIVLQVSTNFSTVRSLLHPDSRVSVTLDSTEAFGSLVWGNNMDPRLGTLRDIPNHIKAEKGQVIRTSGFSLFPKGIKVGEVDETGITSGESFLDIRVKLSTNFYNLHHVYVVKDNLEEEKQSLESEREDNG</sequence>
<dbReference type="InterPro" id="IPR007221">
    <property type="entry name" value="MreC"/>
</dbReference>
<feature type="domain" description="Rod shape-determining protein MreC beta-barrel core" evidence="8">
    <location>
        <begin position="111"/>
        <end position="259"/>
    </location>
</feature>
<dbReference type="InterPro" id="IPR042175">
    <property type="entry name" value="Cell/Rod_MreC_2"/>
</dbReference>
<dbReference type="PANTHER" id="PTHR34138:SF1">
    <property type="entry name" value="CELL SHAPE-DETERMINING PROTEIN MREC"/>
    <property type="match status" value="1"/>
</dbReference>
<keyword evidence="7" id="KW-0812">Transmembrane</keyword>
<proteinExistence type="inferred from homology"/>
<keyword evidence="6" id="KW-0175">Coiled coil</keyword>
<evidence type="ECO:0000256" key="1">
    <source>
        <dbReference type="ARBA" id="ARBA00009369"/>
    </source>
</evidence>
<evidence type="ECO:0000313" key="9">
    <source>
        <dbReference type="EMBL" id="MFD2598591.1"/>
    </source>
</evidence>
<comment type="similarity">
    <text evidence="1 5">Belongs to the MreC family.</text>
</comment>
<gene>
    <name evidence="9" type="primary">mreC</name>
    <name evidence="9" type="ORF">ACFSQ3_06465</name>
</gene>
<dbReference type="Proteomes" id="UP001597393">
    <property type="component" value="Unassembled WGS sequence"/>
</dbReference>
<keyword evidence="7" id="KW-0472">Membrane</keyword>
<evidence type="ECO:0000256" key="5">
    <source>
        <dbReference type="PIRNR" id="PIRNR038471"/>
    </source>
</evidence>
<dbReference type="NCBIfam" id="NF010532">
    <property type="entry name" value="PRK13922.9-3"/>
    <property type="match status" value="1"/>
</dbReference>
<accession>A0ABW5NHK7</accession>
<evidence type="ECO:0000259" key="8">
    <source>
        <dbReference type="Pfam" id="PF04085"/>
    </source>
</evidence>
<evidence type="ECO:0000256" key="3">
    <source>
        <dbReference type="ARBA" id="ARBA00022960"/>
    </source>
</evidence>
<evidence type="ECO:0000256" key="7">
    <source>
        <dbReference type="SAM" id="Phobius"/>
    </source>
</evidence>
<dbReference type="InterPro" id="IPR042177">
    <property type="entry name" value="Cell/Rod_1"/>
</dbReference>
<dbReference type="Gene3D" id="2.40.10.350">
    <property type="entry name" value="Rod shape-determining protein MreC, domain 2"/>
    <property type="match status" value="1"/>
</dbReference>
<dbReference type="Gene3D" id="2.40.10.340">
    <property type="entry name" value="Rod shape-determining protein MreC, domain 1"/>
    <property type="match status" value="1"/>
</dbReference>
<name>A0ABW5NHK7_9SPHI</name>
<comment type="caution">
    <text evidence="9">The sequence shown here is derived from an EMBL/GenBank/DDBJ whole genome shotgun (WGS) entry which is preliminary data.</text>
</comment>
<dbReference type="PANTHER" id="PTHR34138">
    <property type="entry name" value="CELL SHAPE-DETERMINING PROTEIN MREC"/>
    <property type="match status" value="1"/>
</dbReference>
<dbReference type="PIRSF" id="PIRSF038471">
    <property type="entry name" value="MreC"/>
    <property type="match status" value="1"/>
</dbReference>
<feature type="coiled-coil region" evidence="6">
    <location>
        <begin position="60"/>
        <end position="87"/>
    </location>
</feature>
<keyword evidence="3 5" id="KW-0133">Cell shape</keyword>
<feature type="transmembrane region" description="Helical" evidence="7">
    <location>
        <begin position="6"/>
        <end position="29"/>
    </location>
</feature>
<comment type="function">
    <text evidence="5">Involved in formation and maintenance of cell shape.</text>
</comment>
<dbReference type="EMBL" id="JBHUMA010000006">
    <property type="protein sequence ID" value="MFD2598591.1"/>
    <property type="molecule type" value="Genomic_DNA"/>
</dbReference>
<dbReference type="RefSeq" id="WP_380868618.1">
    <property type="nucleotide sequence ID" value="NZ_JBHUMA010000006.1"/>
</dbReference>
<organism evidence="9 10">
    <name type="scientific">Sphingobacterium corticis</name>
    <dbReference type="NCBI Taxonomy" id="1812823"/>
    <lineage>
        <taxon>Bacteria</taxon>
        <taxon>Pseudomonadati</taxon>
        <taxon>Bacteroidota</taxon>
        <taxon>Sphingobacteriia</taxon>
        <taxon>Sphingobacteriales</taxon>
        <taxon>Sphingobacteriaceae</taxon>
        <taxon>Sphingobacterium</taxon>
    </lineage>
</organism>
<protein>
    <recommendedName>
        <fullName evidence="2 5">Cell shape-determining protein MreC</fullName>
    </recommendedName>
    <alternativeName>
        <fullName evidence="4 5">Cell shape protein MreC</fullName>
    </alternativeName>
</protein>
<evidence type="ECO:0000256" key="4">
    <source>
        <dbReference type="ARBA" id="ARBA00032089"/>
    </source>
</evidence>
<keyword evidence="10" id="KW-1185">Reference proteome</keyword>
<evidence type="ECO:0000256" key="2">
    <source>
        <dbReference type="ARBA" id="ARBA00013855"/>
    </source>
</evidence>
<keyword evidence="7" id="KW-1133">Transmembrane helix</keyword>
<reference evidence="10" key="1">
    <citation type="journal article" date="2019" name="Int. J. Syst. Evol. Microbiol.">
        <title>The Global Catalogue of Microorganisms (GCM) 10K type strain sequencing project: providing services to taxonomists for standard genome sequencing and annotation.</title>
        <authorList>
            <consortium name="The Broad Institute Genomics Platform"/>
            <consortium name="The Broad Institute Genome Sequencing Center for Infectious Disease"/>
            <person name="Wu L."/>
            <person name="Ma J."/>
        </authorList>
    </citation>
    <scope>NUCLEOTIDE SEQUENCE [LARGE SCALE GENOMIC DNA]</scope>
    <source>
        <strain evidence="10">KCTC 42248</strain>
    </source>
</reference>
<dbReference type="Pfam" id="PF04085">
    <property type="entry name" value="MreC"/>
    <property type="match status" value="1"/>
</dbReference>
<evidence type="ECO:0000256" key="6">
    <source>
        <dbReference type="SAM" id="Coils"/>
    </source>
</evidence>
<dbReference type="InterPro" id="IPR055342">
    <property type="entry name" value="MreC_beta-barrel_core"/>
</dbReference>